<proteinExistence type="predicted"/>
<dbReference type="AlphaFoldDB" id="A0A1B0GGV5"/>
<organism evidence="2 3">
    <name type="scientific">Lutzomyia longipalpis</name>
    <name type="common">Sand fly</name>
    <dbReference type="NCBI Taxonomy" id="7200"/>
    <lineage>
        <taxon>Eukaryota</taxon>
        <taxon>Metazoa</taxon>
        <taxon>Ecdysozoa</taxon>
        <taxon>Arthropoda</taxon>
        <taxon>Hexapoda</taxon>
        <taxon>Insecta</taxon>
        <taxon>Pterygota</taxon>
        <taxon>Neoptera</taxon>
        <taxon>Endopterygota</taxon>
        <taxon>Diptera</taxon>
        <taxon>Nematocera</taxon>
        <taxon>Psychodoidea</taxon>
        <taxon>Psychodidae</taxon>
        <taxon>Lutzomyia</taxon>
        <taxon>Lutzomyia</taxon>
    </lineage>
</organism>
<dbReference type="Proteomes" id="UP000092461">
    <property type="component" value="Unassembled WGS sequence"/>
</dbReference>
<protein>
    <submittedName>
        <fullName evidence="2">Uncharacterized protein</fullName>
    </submittedName>
</protein>
<dbReference type="EMBL" id="AJWK01000766">
    <property type="status" value="NOT_ANNOTATED_CDS"/>
    <property type="molecule type" value="Genomic_DNA"/>
</dbReference>
<feature type="coiled-coil region" evidence="1">
    <location>
        <begin position="67"/>
        <end position="94"/>
    </location>
</feature>
<name>A0A1B0GGV5_LUTLO</name>
<dbReference type="VEuPathDB" id="VectorBase:LLONM1_003821"/>
<evidence type="ECO:0000313" key="3">
    <source>
        <dbReference type="Proteomes" id="UP000092461"/>
    </source>
</evidence>
<keyword evidence="3" id="KW-1185">Reference proteome</keyword>
<reference evidence="2" key="1">
    <citation type="submission" date="2020-05" db="UniProtKB">
        <authorList>
            <consortium name="EnsemblMetazoa"/>
        </authorList>
    </citation>
    <scope>IDENTIFICATION</scope>
    <source>
        <strain evidence="2">Jacobina</strain>
    </source>
</reference>
<accession>A0A1B0GGV5</accession>
<evidence type="ECO:0000313" key="2">
    <source>
        <dbReference type="EnsemblMetazoa" id="LLOJ000227-PA"/>
    </source>
</evidence>
<dbReference type="EnsemblMetazoa" id="LLOJ000227-RA">
    <property type="protein sequence ID" value="LLOJ000227-PA"/>
    <property type="gene ID" value="LLOJ000227"/>
</dbReference>
<sequence length="576" mass="67713">MNRKRYALVLRAKIFSVDDLKCRFRAAKGAREVRERNLRVDLCKIKKGNFLVDRRAVSWEYLQYAKLMGMKKEIMRVESRIKDLKNEYNSKFLELNERSIFWVLRAKIFSVDDLKCRFRAAKEAREVRERNLRVDLCKIKKGNFLVDRRAVSWEYLQYAKLMGTKKEIMRVESRIKDFKNEYDSKFAELNERNSEKNKCRKEVESNTTKMQFYEINSSILEDKVKEATKAVEEYEAAMCPEVKENESSDGKQAFRKLMEHLKEYYAKAESKNEENAESAMWKGCEIVLKGTPNSLVCQEILSHFRALLDASKDLQERNLSVPNEEKERLYEHNIGLQRLITNPYRGKLEFLKSEVSKYQGNSLENGTTQNLQKLKKDVGESHGEFFANAKKAEANIFRLKCSPEKLERILEALRLQVNGLKKKISKEEKLQENSQMTSWMNHFVEKESLILRTEAVEDEDSVNDDAEISLDTSELIVNIPPYENYDLKLPITERDCEKYAKGVLEGETFLRGIFKDTESLGMQIEETLKEALTYYNFLMDNPMRKYIPSSEKFNGHSYQEYETEFMLHYRQNSASD</sequence>
<dbReference type="VEuPathDB" id="VectorBase:LLOJ000227"/>
<keyword evidence="1" id="KW-0175">Coiled coil</keyword>
<dbReference type="EMBL" id="AJWK01000765">
    <property type="status" value="NOT_ANNOTATED_CDS"/>
    <property type="molecule type" value="Genomic_DNA"/>
</dbReference>
<evidence type="ECO:0000256" key="1">
    <source>
        <dbReference type="SAM" id="Coils"/>
    </source>
</evidence>